<sequence length="70" mass="7337">MLHGAGPLVQGFDGCACNACTGDSNLCGEKTDTKLKTPSGAMWNESSIFMAAGSLQGFKWRKTTTTATFS</sequence>
<dbReference type="Proteomes" id="UP000729402">
    <property type="component" value="Unassembled WGS sequence"/>
</dbReference>
<proteinExistence type="predicted"/>
<name>A0A8J5WAV1_ZIZPA</name>
<organism evidence="1 2">
    <name type="scientific">Zizania palustris</name>
    <name type="common">Northern wild rice</name>
    <dbReference type="NCBI Taxonomy" id="103762"/>
    <lineage>
        <taxon>Eukaryota</taxon>
        <taxon>Viridiplantae</taxon>
        <taxon>Streptophyta</taxon>
        <taxon>Embryophyta</taxon>
        <taxon>Tracheophyta</taxon>
        <taxon>Spermatophyta</taxon>
        <taxon>Magnoliopsida</taxon>
        <taxon>Liliopsida</taxon>
        <taxon>Poales</taxon>
        <taxon>Poaceae</taxon>
        <taxon>BOP clade</taxon>
        <taxon>Oryzoideae</taxon>
        <taxon>Oryzeae</taxon>
        <taxon>Zizaniinae</taxon>
        <taxon>Zizania</taxon>
    </lineage>
</organism>
<evidence type="ECO:0000313" key="2">
    <source>
        <dbReference type="Proteomes" id="UP000729402"/>
    </source>
</evidence>
<evidence type="ECO:0000313" key="1">
    <source>
        <dbReference type="EMBL" id="KAG8086346.1"/>
    </source>
</evidence>
<protein>
    <submittedName>
        <fullName evidence="1">Uncharacterized protein</fullName>
    </submittedName>
</protein>
<comment type="caution">
    <text evidence="1">The sequence shown here is derived from an EMBL/GenBank/DDBJ whole genome shotgun (WGS) entry which is preliminary data.</text>
</comment>
<gene>
    <name evidence="1" type="ORF">GUJ93_ZPchr0010g10260</name>
</gene>
<dbReference type="EMBL" id="JAAALK010000082">
    <property type="protein sequence ID" value="KAG8086346.1"/>
    <property type="molecule type" value="Genomic_DNA"/>
</dbReference>
<reference evidence="1" key="2">
    <citation type="submission" date="2021-02" db="EMBL/GenBank/DDBJ databases">
        <authorList>
            <person name="Kimball J.A."/>
            <person name="Haas M.W."/>
            <person name="Macchietto M."/>
            <person name="Kono T."/>
            <person name="Duquette J."/>
            <person name="Shao M."/>
        </authorList>
    </citation>
    <scope>NUCLEOTIDE SEQUENCE</scope>
    <source>
        <tissue evidence="1">Fresh leaf tissue</tissue>
    </source>
</reference>
<keyword evidence="2" id="KW-1185">Reference proteome</keyword>
<accession>A0A8J5WAV1</accession>
<reference evidence="1" key="1">
    <citation type="journal article" date="2021" name="bioRxiv">
        <title>Whole Genome Assembly and Annotation of Northern Wild Rice, Zizania palustris L., Supports a Whole Genome Duplication in the Zizania Genus.</title>
        <authorList>
            <person name="Haas M."/>
            <person name="Kono T."/>
            <person name="Macchietto M."/>
            <person name="Millas R."/>
            <person name="McGilp L."/>
            <person name="Shao M."/>
            <person name="Duquette J."/>
            <person name="Hirsch C.N."/>
            <person name="Kimball J."/>
        </authorList>
    </citation>
    <scope>NUCLEOTIDE SEQUENCE</scope>
    <source>
        <tissue evidence="1">Fresh leaf tissue</tissue>
    </source>
</reference>
<dbReference type="AlphaFoldDB" id="A0A8J5WAV1"/>